<reference evidence="2 3" key="1">
    <citation type="submission" date="2023-10" db="EMBL/GenBank/DDBJ databases">
        <title>Development of a sustainable strategy for remediation of hydrocarbon-contaminated territories based on the waste exchange concept.</title>
        <authorList>
            <person name="Krivoruchko A."/>
        </authorList>
    </citation>
    <scope>NUCLEOTIDE SEQUENCE [LARGE SCALE GENOMIC DNA]</scope>
    <source>
        <strain evidence="2 3">IEGM 1236</strain>
    </source>
</reference>
<organism evidence="2 3">
    <name type="scientific">Williamsia marianensis</name>
    <dbReference type="NCBI Taxonomy" id="85044"/>
    <lineage>
        <taxon>Bacteria</taxon>
        <taxon>Bacillati</taxon>
        <taxon>Actinomycetota</taxon>
        <taxon>Actinomycetes</taxon>
        <taxon>Mycobacteriales</taxon>
        <taxon>Nocardiaceae</taxon>
        <taxon>Williamsia</taxon>
    </lineage>
</organism>
<feature type="region of interest" description="Disordered" evidence="1">
    <location>
        <begin position="16"/>
        <end position="47"/>
    </location>
</feature>
<comment type="caution">
    <text evidence="2">The sequence shown here is derived from an EMBL/GenBank/DDBJ whole genome shotgun (WGS) entry which is preliminary data.</text>
</comment>
<evidence type="ECO:0000313" key="3">
    <source>
        <dbReference type="Proteomes" id="UP001185792"/>
    </source>
</evidence>
<accession>A0ABU4EN27</accession>
<name>A0ABU4EN27_WILMA</name>
<dbReference type="Proteomes" id="UP001185792">
    <property type="component" value="Unassembled WGS sequence"/>
</dbReference>
<proteinExistence type="predicted"/>
<dbReference type="RefSeq" id="WP_317712059.1">
    <property type="nucleotide sequence ID" value="NZ_JAWLUM010000001.1"/>
</dbReference>
<evidence type="ECO:0000313" key="2">
    <source>
        <dbReference type="EMBL" id="MDV7132649.1"/>
    </source>
</evidence>
<dbReference type="EMBL" id="JAWLUM010000001">
    <property type="protein sequence ID" value="MDV7132649.1"/>
    <property type="molecule type" value="Genomic_DNA"/>
</dbReference>
<gene>
    <name evidence="2" type="ORF">R4198_03010</name>
</gene>
<dbReference type="InterPro" id="IPR019719">
    <property type="entry name" value="DUF2599"/>
</dbReference>
<feature type="compositionally biased region" description="Low complexity" evidence="1">
    <location>
        <begin position="22"/>
        <end position="47"/>
    </location>
</feature>
<evidence type="ECO:0000256" key="1">
    <source>
        <dbReference type="SAM" id="MobiDB-lite"/>
    </source>
</evidence>
<keyword evidence="3" id="KW-1185">Reference proteome</keyword>
<dbReference type="Pfam" id="PF10783">
    <property type="entry name" value="DUF2599"/>
    <property type="match status" value="1"/>
</dbReference>
<protein>
    <submittedName>
        <fullName evidence="2">DUF2599 domain-containing protein</fullName>
    </submittedName>
</protein>
<sequence length="161" mass="17038">MGTLAAAMIVVSGCGGSDPDPAVTTEPVVSESTTTTTASTTPAGSATVITPSTPAYLPPFIDHVAWTQTEQGPSLQVFPTESGRNTQGTGDLDASWAEVVELDPTADTPGMRDQYACHWRFARIVDPDKTSWNLEPWRPVVTESEMISTRCNPGGAEESIP</sequence>